<feature type="domain" description="Alpha-2-macroglobulin" evidence="3">
    <location>
        <begin position="1095"/>
        <end position="1185"/>
    </location>
</feature>
<dbReference type="HOGENOM" id="CLU_001849_0_0_10"/>
<gene>
    <name evidence="4" type="ORF">HMPREF0658_0946</name>
</gene>
<dbReference type="Pfam" id="PF01835">
    <property type="entry name" value="MG2"/>
    <property type="match status" value="1"/>
</dbReference>
<dbReference type="Pfam" id="PF00207">
    <property type="entry name" value="A2M"/>
    <property type="match status" value="1"/>
</dbReference>
<dbReference type="InterPro" id="IPR002890">
    <property type="entry name" value="MG2"/>
</dbReference>
<feature type="signal peptide" evidence="2">
    <location>
        <begin position="1"/>
        <end position="21"/>
    </location>
</feature>
<feature type="chain" id="PRO_5003138165" evidence="2">
    <location>
        <begin position="22"/>
        <end position="1827"/>
    </location>
</feature>
<dbReference type="EMBL" id="AEEI01000030">
    <property type="protein sequence ID" value="EFM02117.1"/>
    <property type="molecule type" value="Genomic_DNA"/>
</dbReference>
<sequence>MKKFLISLIAVCLLLPAALYADTYSSLWKQYEDASDKDLPQAQLAILKRIAVKAKAEKMFGQLLAAEIRTIGLKVEIAPDSLRREVEQMEQREKAVRETNPVLAAVYQTVLSKIYERNTLLGDDREARSQAYESQALSHPDLLAKARSSAYTPIILEGYDSKIFNNDMLSIIGFEVGNYKVLHDYYLSHDNRPAACLCALFMFTTNRPEEVPLLKKSEDLITIDSLIDTYKDLRVAGELAIERYELMENAEDVTVEERMQYINYALSRWGAWPRMNVLRNKQKPLTNPKMSATVIHDVNLPHRPIRIRFSEVRNVQEITMRVSRIAIDGDYRGNINDEKELARLRKFISPMEQQTQTRRFIGLPDYQETTDSMQIEGLPAGVYLLEFSTNVRSMGTERSLLRVSDVCLLAEQLPDNRFRFAVVSATTGQPKPQAKIRLMWNEHRGKPATTHTLTTDAHGEAFYRFTGEKPDKAFAYTTDDRFSRLTYNLSHFYSSEGGADRIKSNLYTDRSVYRPGQTVHVGGIVYTTRNRTETKAVAGREMQLTLYDANRKTIEQRQVTSDRFGSFSADFTLPATGHLNGNYTVSSDDESQGNVSFTVDEYKRPTFEVKMPEVNQKYHDGDTLIVKAHAATYTGVPVQGAKVSYTVVRNQAYWWWYHDRSDANATLLTDTIETDANGDFRLVIPMVLPKNTGTKHRSYYEIRVNAMVTDRGGETHSAEMKLPLSTYPTAFYCDLPRQSEKDSLKTIRFSYKNMAGQDIAGTVNYSISGMPEKYTAPANEEIPIRKLVAQLKSGIHKLIAVCDNDTIEREIVLFSLSDKMPVVKTHDWFYQTASAFPKDGKPVYVQVGSSDTDTHILYSILSGNKVLKHGTIDLSNEVKTLEYRYKEEYGSGILVTFAHVKEGRFYEHAVHIMKPYPDKKLHLKWATFRNRLTPGQKEEWTLSVTDTKGRPAVARVMAVLYDKALDAITSHNWYFSPYMYRPYISTYWAFNSFGQTYLDASAAYTLLSEDMLDFSLLSDEWLPIGYDWGGAYDFASEMEVKTRAVMMCKDANVQKEVVEEAKVFDSAVGDHVESVEAEKVSPKETTQLRENLNETAFFYPTLTSDTNGCVALRFTLPESITTWRFMGLAHDTEMKSGMLTDDVVAKKTVMVQPNLPRFVRAGDKANIVARLFNTSETAVSGEAKIEMIDPETDRKVYEKTVKYKVAAGETGIVSFDYQPDGVQPLLICRITAVGKDYSDGEQHYLPVLPDKEMVTTTLPFTMDAAGTKNIDLRQLFAVNDRTNRLTVEYTDNPSWLMVQALPSIVSADDDNAISLAALYYTHSLASDILHSSPQIKATLEQWRREVGENSSLVSNLSKNQELKELLLDETPWVNVANNETANKQQLVTFFDENTINHRLSSAIQRLEGLQGIDGSFCWWNGMEGSPYITMEVMNILVRLNKMTGVRPETATLLDKGFVYMGKAIIQQVERMKREEAKGIVPYIDGLCVDFLYTATLDGRKLPADVKRACDYLLRHLEKQSRKTSIYNKAILSIIFNGTGRQTLAQEYVRSIKEFTVYKEEMGRYYDTRRAAYSWCDYRIPTQVAAIEALKVVTPNDKKTIEEMQKWLLQEKRTQSWDTPINSVNAVYAFLHGRTSVLTAGKAPVFSLDDKKMEMPKASAGLGYVKTTETGADMRTLSIQKQSDGTSWGAVYAQYRQDVKNIDNASSGLTVVREVVNGGRKLKVGDRVKVRITIKADRDYDFVQLIDKRAACLEPVEQLSGYRNGYYCSPKDVSTNYYFNILPKGEYRIETEYYVDRVGNYSTGTCTIRCAYAPEYGGRAAAISLDVK</sequence>
<evidence type="ECO:0000313" key="4">
    <source>
        <dbReference type="EMBL" id="EFM02117.1"/>
    </source>
</evidence>
<dbReference type="RefSeq" id="WP_006948850.1">
    <property type="nucleotide sequence ID" value="NZ_GL397214.1"/>
</dbReference>
<dbReference type="SUPFAM" id="SSF48239">
    <property type="entry name" value="Terpenoid cyclases/Protein prenyltransferases"/>
    <property type="match status" value="1"/>
</dbReference>
<dbReference type="STRING" id="862515.HMPREF0658_0946"/>
<dbReference type="SMART" id="SM01360">
    <property type="entry name" value="A2M"/>
    <property type="match status" value="1"/>
</dbReference>
<comment type="caution">
    <text evidence="4">The sequence shown here is derived from an EMBL/GenBank/DDBJ whole genome shotgun (WGS) entry which is preliminary data.</text>
</comment>
<proteinExistence type="inferred from homology"/>
<dbReference type="GO" id="GO:0004866">
    <property type="term" value="F:endopeptidase inhibitor activity"/>
    <property type="evidence" value="ECO:0007669"/>
    <property type="project" value="InterPro"/>
</dbReference>
<name>E0NRZ5_9BACT</name>
<keyword evidence="2" id="KW-0732">Signal</keyword>
<evidence type="ECO:0000259" key="3">
    <source>
        <dbReference type="SMART" id="SM01360"/>
    </source>
</evidence>
<dbReference type="PANTHER" id="PTHR40094">
    <property type="entry name" value="ALPHA-2-MACROGLOBULIN HOMOLOG"/>
    <property type="match status" value="1"/>
</dbReference>
<accession>E0NRZ5</accession>
<dbReference type="Gene3D" id="2.60.40.1930">
    <property type="match status" value="1"/>
</dbReference>
<dbReference type="PANTHER" id="PTHR40094:SF1">
    <property type="entry name" value="UBIQUITIN DOMAIN-CONTAINING PROTEIN"/>
    <property type="match status" value="1"/>
</dbReference>
<dbReference type="Gene3D" id="1.50.10.20">
    <property type="match status" value="1"/>
</dbReference>
<evidence type="ECO:0000256" key="2">
    <source>
        <dbReference type="SAM" id="SignalP"/>
    </source>
</evidence>
<evidence type="ECO:0000256" key="1">
    <source>
        <dbReference type="ARBA" id="ARBA00010556"/>
    </source>
</evidence>
<keyword evidence="5" id="KW-1185">Reference proteome</keyword>
<dbReference type="eggNOG" id="COG2373">
    <property type="taxonomic scope" value="Bacteria"/>
</dbReference>
<dbReference type="BioCyc" id="PMAR862515-HMP:GMOO-961-MONOMER"/>
<evidence type="ECO:0000313" key="5">
    <source>
        <dbReference type="Proteomes" id="UP000004394"/>
    </source>
</evidence>
<dbReference type="InterPro" id="IPR041246">
    <property type="entry name" value="Bact_MG10"/>
</dbReference>
<dbReference type="Pfam" id="PF17973">
    <property type="entry name" value="bMG10"/>
    <property type="match status" value="1"/>
</dbReference>
<organism evidence="4 5">
    <name type="scientific">Hoylesella marshii DSM 16973 = JCM 13450</name>
    <dbReference type="NCBI Taxonomy" id="862515"/>
    <lineage>
        <taxon>Bacteria</taxon>
        <taxon>Pseudomonadati</taxon>
        <taxon>Bacteroidota</taxon>
        <taxon>Bacteroidia</taxon>
        <taxon>Bacteroidales</taxon>
        <taxon>Prevotellaceae</taxon>
        <taxon>Hoylesella</taxon>
    </lineage>
</organism>
<comment type="similarity">
    <text evidence="1">Belongs to the protease inhibitor I39 (alpha-2-macroglobulin) family. Bacterial alpha-2-macroglobulin subfamily.</text>
</comment>
<dbReference type="InterPro" id="IPR001599">
    <property type="entry name" value="Macroglobln_a2"/>
</dbReference>
<reference evidence="4" key="1">
    <citation type="submission" date="2010-07" db="EMBL/GenBank/DDBJ databases">
        <authorList>
            <person name="Muzny D."/>
            <person name="Qin X."/>
            <person name="Deng J."/>
            <person name="Jiang H."/>
            <person name="Liu Y."/>
            <person name="Qu J."/>
            <person name="Song X.-Z."/>
            <person name="Zhang L."/>
            <person name="Thornton R."/>
            <person name="Coyle M."/>
            <person name="Francisco L."/>
            <person name="Jackson L."/>
            <person name="Javaid M."/>
            <person name="Korchina V."/>
            <person name="Kovar C."/>
            <person name="Mata R."/>
            <person name="Mathew T."/>
            <person name="Ngo R."/>
            <person name="Nguyen L."/>
            <person name="Nguyen N."/>
            <person name="Okwuonu G."/>
            <person name="Ongeri F."/>
            <person name="Pham C."/>
            <person name="Simmons D."/>
            <person name="Wilczek-Boney K."/>
            <person name="Hale W."/>
            <person name="Jakkamsetti A."/>
            <person name="Pham P."/>
            <person name="Ruth R."/>
            <person name="San Lucas F."/>
            <person name="Warren J."/>
            <person name="Zhang J."/>
            <person name="Zhao Z."/>
            <person name="Zhou C."/>
            <person name="Zhu D."/>
            <person name="Lee S."/>
            <person name="Bess C."/>
            <person name="Blankenburg K."/>
            <person name="Forbes L."/>
            <person name="Fu Q."/>
            <person name="Gubbala S."/>
            <person name="Hirani K."/>
            <person name="Jayaseelan J.C."/>
            <person name="Lara F."/>
            <person name="Munidasa M."/>
            <person name="Palculict T."/>
            <person name="Patil S."/>
            <person name="Pu L.-L."/>
            <person name="Saada N."/>
            <person name="Tang L."/>
            <person name="Weissenberger G."/>
            <person name="Zhu Y."/>
            <person name="Hemphill L."/>
            <person name="Shang Y."/>
            <person name="Youmans B."/>
            <person name="Ayvaz T."/>
            <person name="Ross M."/>
            <person name="Santibanez J."/>
            <person name="Aqrawi P."/>
            <person name="Gross S."/>
            <person name="Joshi V."/>
            <person name="Fowler G."/>
            <person name="Nazareth L."/>
            <person name="Reid J."/>
            <person name="Worley K."/>
            <person name="Petrosino J."/>
            <person name="Highlander S."/>
            <person name="Gibbs R."/>
        </authorList>
    </citation>
    <scope>NUCLEOTIDE SEQUENCE [LARGE SCALE GENOMIC DNA]</scope>
    <source>
        <strain evidence="4">DSM 16973</strain>
    </source>
</reference>
<dbReference type="Proteomes" id="UP000004394">
    <property type="component" value="Unassembled WGS sequence"/>
</dbReference>
<dbReference type="InterPro" id="IPR051802">
    <property type="entry name" value="YfhM-like"/>
</dbReference>
<protein>
    <submittedName>
        <fullName evidence="4">Alpha-2-macroglobulin family protein</fullName>
    </submittedName>
</protein>
<dbReference type="InterPro" id="IPR008930">
    <property type="entry name" value="Terpenoid_cyclase/PrenylTrfase"/>
</dbReference>